<accession>A0A839IXP3</accession>
<feature type="transmembrane region" description="Helical" evidence="1">
    <location>
        <begin position="6"/>
        <end position="25"/>
    </location>
</feature>
<comment type="caution">
    <text evidence="2">The sequence shown here is derived from an EMBL/GenBank/DDBJ whole genome shotgun (WGS) entry which is preliminary data.</text>
</comment>
<dbReference type="InterPro" id="IPR025514">
    <property type="entry name" value="DUF4402"/>
</dbReference>
<gene>
    <name evidence="2" type="ORF">H4O21_19790</name>
</gene>
<evidence type="ECO:0000313" key="2">
    <source>
        <dbReference type="EMBL" id="MBB1488856.1"/>
    </source>
</evidence>
<name>A0A839IXP3_9GAMM</name>
<reference evidence="2 3" key="1">
    <citation type="submission" date="2020-08" db="EMBL/GenBank/DDBJ databases">
        <title>Oceanospirillum sp. nov. isolated from marine sediment.</title>
        <authorList>
            <person name="Ji X."/>
        </authorList>
    </citation>
    <scope>NUCLEOTIDE SEQUENCE [LARGE SCALE GENOMIC DNA]</scope>
    <source>
        <strain evidence="2 3">D5</strain>
    </source>
</reference>
<keyword evidence="1" id="KW-1133">Transmembrane helix</keyword>
<sequence>MRHRNLAFGGFKGIAYLLMVLNICFMTQHAYAVSAEFDIRVEVIETPVIEVKQGIDFGNISLGESRKITVSPLSGGGAQLVSGRMSITIPGNGVAGVALIFPTEILLTNSETNGVLTVKNFNFSYEGTLFSSGQHADVEKGSKQEMRIGATLFYPGNISAGRYHGVLQVNMSYMF</sequence>
<protein>
    <submittedName>
        <fullName evidence="2">DUF4402 domain-containing protein</fullName>
    </submittedName>
</protein>
<proteinExistence type="predicted"/>
<evidence type="ECO:0000313" key="3">
    <source>
        <dbReference type="Proteomes" id="UP000565262"/>
    </source>
</evidence>
<dbReference type="Proteomes" id="UP000565262">
    <property type="component" value="Unassembled WGS sequence"/>
</dbReference>
<keyword evidence="1" id="KW-0812">Transmembrane</keyword>
<keyword evidence="3" id="KW-1185">Reference proteome</keyword>
<dbReference type="AlphaFoldDB" id="A0A839IXP3"/>
<dbReference type="RefSeq" id="WP_220495759.1">
    <property type="nucleotide sequence ID" value="NZ_JACJFM010000037.1"/>
</dbReference>
<organism evidence="2 3">
    <name type="scientific">Oceanospirillum sediminis</name>
    <dbReference type="NCBI Taxonomy" id="2760088"/>
    <lineage>
        <taxon>Bacteria</taxon>
        <taxon>Pseudomonadati</taxon>
        <taxon>Pseudomonadota</taxon>
        <taxon>Gammaproteobacteria</taxon>
        <taxon>Oceanospirillales</taxon>
        <taxon>Oceanospirillaceae</taxon>
        <taxon>Oceanospirillum</taxon>
    </lineage>
</organism>
<evidence type="ECO:0000256" key="1">
    <source>
        <dbReference type="SAM" id="Phobius"/>
    </source>
</evidence>
<dbReference type="EMBL" id="JACJFM010000037">
    <property type="protein sequence ID" value="MBB1488856.1"/>
    <property type="molecule type" value="Genomic_DNA"/>
</dbReference>
<dbReference type="Pfam" id="PF14352">
    <property type="entry name" value="DUF4402"/>
    <property type="match status" value="1"/>
</dbReference>
<keyword evidence="1" id="KW-0472">Membrane</keyword>